<dbReference type="AlphaFoldDB" id="A0A9X0BMM7"/>
<keyword evidence="2" id="KW-1185">Reference proteome</keyword>
<evidence type="ECO:0000313" key="2">
    <source>
        <dbReference type="Proteomes" id="UP001147760"/>
    </source>
</evidence>
<accession>A0A9X0BMM7</accession>
<comment type="caution">
    <text evidence="1">The sequence shown here is derived from an EMBL/GenBank/DDBJ whole genome shotgun (WGS) entry which is preliminary data.</text>
</comment>
<proteinExistence type="predicted"/>
<reference evidence="1" key="1">
    <citation type="submission" date="2022-12" db="EMBL/GenBank/DDBJ databases">
        <authorList>
            <person name="Petersen C."/>
        </authorList>
    </citation>
    <scope>NUCLEOTIDE SEQUENCE</scope>
    <source>
        <strain evidence="1">IBT 17660</strain>
    </source>
</reference>
<protein>
    <submittedName>
        <fullName evidence="1">Uncharacterized protein</fullName>
    </submittedName>
</protein>
<name>A0A9X0BMM7_9EURO</name>
<sequence>MSPMTTICGQLGPEIKWGPVDHAAEHVDHVSIVTPAWLGLSVMVCAAPQVDLESGGVSGFFHLSDGLFGYSAVLDDLVAKGWGLV</sequence>
<dbReference type="EMBL" id="JAPWDO010000004">
    <property type="protein sequence ID" value="KAJ5472839.1"/>
    <property type="molecule type" value="Genomic_DNA"/>
</dbReference>
<organism evidence="1 2">
    <name type="scientific">Penicillium desertorum</name>
    <dbReference type="NCBI Taxonomy" id="1303715"/>
    <lineage>
        <taxon>Eukaryota</taxon>
        <taxon>Fungi</taxon>
        <taxon>Dikarya</taxon>
        <taxon>Ascomycota</taxon>
        <taxon>Pezizomycotina</taxon>
        <taxon>Eurotiomycetes</taxon>
        <taxon>Eurotiomycetidae</taxon>
        <taxon>Eurotiales</taxon>
        <taxon>Aspergillaceae</taxon>
        <taxon>Penicillium</taxon>
    </lineage>
</organism>
<dbReference type="Proteomes" id="UP001147760">
    <property type="component" value="Unassembled WGS sequence"/>
</dbReference>
<reference evidence="1" key="2">
    <citation type="journal article" date="2023" name="IMA Fungus">
        <title>Comparative genomic study of the Penicillium genus elucidates a diverse pangenome and 15 lateral gene transfer events.</title>
        <authorList>
            <person name="Petersen C."/>
            <person name="Sorensen T."/>
            <person name="Nielsen M.R."/>
            <person name="Sondergaard T.E."/>
            <person name="Sorensen J.L."/>
            <person name="Fitzpatrick D.A."/>
            <person name="Frisvad J.C."/>
            <person name="Nielsen K.L."/>
        </authorList>
    </citation>
    <scope>NUCLEOTIDE SEQUENCE</scope>
    <source>
        <strain evidence="1">IBT 17660</strain>
    </source>
</reference>
<evidence type="ECO:0000313" key="1">
    <source>
        <dbReference type="EMBL" id="KAJ5472839.1"/>
    </source>
</evidence>
<dbReference type="OrthoDB" id="5361958at2759"/>
<gene>
    <name evidence="1" type="ORF">N7530_006840</name>
</gene>